<dbReference type="AlphaFoldDB" id="A0A8H6HWG2"/>
<organism evidence="2 3">
    <name type="scientific">Ephemerocybe angulata</name>
    <dbReference type="NCBI Taxonomy" id="980116"/>
    <lineage>
        <taxon>Eukaryota</taxon>
        <taxon>Fungi</taxon>
        <taxon>Dikarya</taxon>
        <taxon>Basidiomycota</taxon>
        <taxon>Agaricomycotina</taxon>
        <taxon>Agaricomycetes</taxon>
        <taxon>Agaricomycetidae</taxon>
        <taxon>Agaricales</taxon>
        <taxon>Agaricineae</taxon>
        <taxon>Psathyrellaceae</taxon>
        <taxon>Ephemerocybe</taxon>
    </lineage>
</organism>
<comment type="caution">
    <text evidence="2">The sequence shown here is derived from an EMBL/GenBank/DDBJ whole genome shotgun (WGS) entry which is preliminary data.</text>
</comment>
<evidence type="ECO:0000313" key="3">
    <source>
        <dbReference type="Proteomes" id="UP000521943"/>
    </source>
</evidence>
<protein>
    <submittedName>
        <fullName evidence="2">Uncharacterized protein</fullName>
    </submittedName>
</protein>
<sequence length="206" mass="23351">MVMGDDEHEGGNEIRERLSKNNEDDKRKTVKLGYGVKWEKGRNGMKTKHPFSPALILTSILSLPQIVTQISFTSLNWEESHRNRAVRPSGFLAFSLPSRFAKSTRVQGSTCRATGDVYVCCNTVGIGLDYWGFENGAWNRVFWVEWDEEEDGEISGCWIESGSLVGSGDVCTRNVRFAPSPLIETRIIARPECRRKRKLAPHPRYN</sequence>
<feature type="compositionally biased region" description="Basic and acidic residues" evidence="1">
    <location>
        <begin position="9"/>
        <end position="25"/>
    </location>
</feature>
<evidence type="ECO:0000256" key="1">
    <source>
        <dbReference type="SAM" id="MobiDB-lite"/>
    </source>
</evidence>
<accession>A0A8H6HWG2</accession>
<proteinExistence type="predicted"/>
<dbReference type="Proteomes" id="UP000521943">
    <property type="component" value="Unassembled WGS sequence"/>
</dbReference>
<evidence type="ECO:0000313" key="2">
    <source>
        <dbReference type="EMBL" id="KAF6753607.1"/>
    </source>
</evidence>
<feature type="region of interest" description="Disordered" evidence="1">
    <location>
        <begin position="1"/>
        <end position="25"/>
    </location>
</feature>
<gene>
    <name evidence="2" type="ORF">DFP72DRAFT_848888</name>
</gene>
<reference evidence="2 3" key="1">
    <citation type="submission" date="2020-07" db="EMBL/GenBank/DDBJ databases">
        <title>Comparative genomics of pyrophilous fungi reveals a link between fire events and developmental genes.</title>
        <authorList>
            <consortium name="DOE Joint Genome Institute"/>
            <person name="Steindorff A.S."/>
            <person name="Carver A."/>
            <person name="Calhoun S."/>
            <person name="Stillman K."/>
            <person name="Liu H."/>
            <person name="Lipzen A."/>
            <person name="Pangilinan J."/>
            <person name="Labutti K."/>
            <person name="Bruns T.D."/>
            <person name="Grigoriev I.V."/>
        </authorList>
    </citation>
    <scope>NUCLEOTIDE SEQUENCE [LARGE SCALE GENOMIC DNA]</scope>
    <source>
        <strain evidence="2 3">CBS 144469</strain>
    </source>
</reference>
<dbReference type="EMBL" id="JACGCI010000038">
    <property type="protein sequence ID" value="KAF6753607.1"/>
    <property type="molecule type" value="Genomic_DNA"/>
</dbReference>
<keyword evidence="3" id="KW-1185">Reference proteome</keyword>
<name>A0A8H6HWG2_9AGAR</name>